<sequence>MNESQIAKINSICFFEIFKQIKKNCEIAKSQGKLDIIKYADLIRFVLTFEWIRYALQNLSYIRDLSILDLNMRMSAEELVECCKSNPNLTSLYIRNTEFYGRLSDITLDGNILYNLVYLQFHMKPGIDAVEYAPLAKLPKLKELIICGEHEIGTLRHLFLGLAAKSRLQKLSFFCSEFMTKYLTICLNVRGGRATSAANWLKAK</sequence>
<dbReference type="EMBL" id="CH963857">
    <property type="protein sequence ID" value="KRF98358.1"/>
    <property type="molecule type" value="Genomic_DNA"/>
</dbReference>
<name>A0A0Q9X060_DROWI</name>
<evidence type="ECO:0000313" key="2">
    <source>
        <dbReference type="Proteomes" id="UP000007798"/>
    </source>
</evidence>
<dbReference type="InParanoid" id="A0A0Q9X060"/>
<dbReference type="SUPFAM" id="SSF52047">
    <property type="entry name" value="RNI-like"/>
    <property type="match status" value="1"/>
</dbReference>
<protein>
    <submittedName>
        <fullName evidence="1">Uncharacterized protein</fullName>
    </submittedName>
</protein>
<dbReference type="AlphaFoldDB" id="A0A0Q9X060"/>
<evidence type="ECO:0000313" key="1">
    <source>
        <dbReference type="EMBL" id="KRF98358.1"/>
    </source>
</evidence>
<dbReference type="OrthoDB" id="7871965at2759"/>
<accession>A0A0Q9X060</accession>
<proteinExistence type="predicted"/>
<organism evidence="1 2">
    <name type="scientific">Drosophila willistoni</name>
    <name type="common">Fruit fly</name>
    <dbReference type="NCBI Taxonomy" id="7260"/>
    <lineage>
        <taxon>Eukaryota</taxon>
        <taxon>Metazoa</taxon>
        <taxon>Ecdysozoa</taxon>
        <taxon>Arthropoda</taxon>
        <taxon>Hexapoda</taxon>
        <taxon>Insecta</taxon>
        <taxon>Pterygota</taxon>
        <taxon>Neoptera</taxon>
        <taxon>Endopterygota</taxon>
        <taxon>Diptera</taxon>
        <taxon>Brachycera</taxon>
        <taxon>Muscomorpha</taxon>
        <taxon>Ephydroidea</taxon>
        <taxon>Drosophilidae</taxon>
        <taxon>Drosophila</taxon>
        <taxon>Sophophora</taxon>
    </lineage>
</organism>
<dbReference type="Proteomes" id="UP000007798">
    <property type="component" value="Unassembled WGS sequence"/>
</dbReference>
<dbReference type="InterPro" id="IPR032675">
    <property type="entry name" value="LRR_dom_sf"/>
</dbReference>
<keyword evidence="2" id="KW-1185">Reference proteome</keyword>
<reference evidence="1 2" key="1">
    <citation type="journal article" date="2007" name="Nature">
        <title>Evolution of genes and genomes on the Drosophila phylogeny.</title>
        <authorList>
            <consortium name="Drosophila 12 Genomes Consortium"/>
            <person name="Clark A.G."/>
            <person name="Eisen M.B."/>
            <person name="Smith D.R."/>
            <person name="Bergman C.M."/>
            <person name="Oliver B."/>
            <person name="Markow T.A."/>
            <person name="Kaufman T.C."/>
            <person name="Kellis M."/>
            <person name="Gelbart W."/>
            <person name="Iyer V.N."/>
            <person name="Pollard D.A."/>
            <person name="Sackton T.B."/>
            <person name="Larracuente A.M."/>
            <person name="Singh N.D."/>
            <person name="Abad J.P."/>
            <person name="Abt D.N."/>
            <person name="Adryan B."/>
            <person name="Aguade M."/>
            <person name="Akashi H."/>
            <person name="Anderson W.W."/>
            <person name="Aquadro C.F."/>
            <person name="Ardell D.H."/>
            <person name="Arguello R."/>
            <person name="Artieri C.G."/>
            <person name="Barbash D.A."/>
            <person name="Barker D."/>
            <person name="Barsanti P."/>
            <person name="Batterham P."/>
            <person name="Batzoglou S."/>
            <person name="Begun D."/>
            <person name="Bhutkar A."/>
            <person name="Blanco E."/>
            <person name="Bosak S.A."/>
            <person name="Bradley R.K."/>
            <person name="Brand A.D."/>
            <person name="Brent M.R."/>
            <person name="Brooks A.N."/>
            <person name="Brown R.H."/>
            <person name="Butlin R.K."/>
            <person name="Caggese C."/>
            <person name="Calvi B.R."/>
            <person name="Bernardo de Carvalho A."/>
            <person name="Caspi A."/>
            <person name="Castrezana S."/>
            <person name="Celniker S.E."/>
            <person name="Chang J.L."/>
            <person name="Chapple C."/>
            <person name="Chatterji S."/>
            <person name="Chinwalla A."/>
            <person name="Civetta A."/>
            <person name="Clifton S.W."/>
            <person name="Comeron J.M."/>
            <person name="Costello J.C."/>
            <person name="Coyne J.A."/>
            <person name="Daub J."/>
            <person name="David R.G."/>
            <person name="Delcher A.L."/>
            <person name="Delehaunty K."/>
            <person name="Do C.B."/>
            <person name="Ebling H."/>
            <person name="Edwards K."/>
            <person name="Eickbush T."/>
            <person name="Evans J.D."/>
            <person name="Filipski A."/>
            <person name="Findeiss S."/>
            <person name="Freyhult E."/>
            <person name="Fulton L."/>
            <person name="Fulton R."/>
            <person name="Garcia A.C."/>
            <person name="Gardiner A."/>
            <person name="Garfield D.A."/>
            <person name="Garvin B.E."/>
            <person name="Gibson G."/>
            <person name="Gilbert D."/>
            <person name="Gnerre S."/>
            <person name="Godfrey J."/>
            <person name="Good R."/>
            <person name="Gotea V."/>
            <person name="Gravely B."/>
            <person name="Greenberg A.J."/>
            <person name="Griffiths-Jones S."/>
            <person name="Gross S."/>
            <person name="Guigo R."/>
            <person name="Gustafson E.A."/>
            <person name="Haerty W."/>
            <person name="Hahn M.W."/>
            <person name="Halligan D.L."/>
            <person name="Halpern A.L."/>
            <person name="Halter G.M."/>
            <person name="Han M.V."/>
            <person name="Heger A."/>
            <person name="Hillier L."/>
            <person name="Hinrichs A.S."/>
            <person name="Holmes I."/>
            <person name="Hoskins R.A."/>
            <person name="Hubisz M.J."/>
            <person name="Hultmark D."/>
            <person name="Huntley M.A."/>
            <person name="Jaffe D.B."/>
            <person name="Jagadeeshan S."/>
            <person name="Jeck W.R."/>
            <person name="Johnson J."/>
            <person name="Jones C.D."/>
            <person name="Jordan W.C."/>
            <person name="Karpen G.H."/>
            <person name="Kataoka E."/>
            <person name="Keightley P.D."/>
            <person name="Kheradpour P."/>
            <person name="Kirkness E.F."/>
            <person name="Koerich L.B."/>
            <person name="Kristiansen K."/>
            <person name="Kudrna D."/>
            <person name="Kulathinal R.J."/>
            <person name="Kumar S."/>
            <person name="Kwok R."/>
            <person name="Lander E."/>
            <person name="Langley C.H."/>
            <person name="Lapoint R."/>
            <person name="Lazzaro B.P."/>
            <person name="Lee S.J."/>
            <person name="Levesque L."/>
            <person name="Li R."/>
            <person name="Lin C.F."/>
            <person name="Lin M.F."/>
            <person name="Lindblad-Toh K."/>
            <person name="Llopart A."/>
            <person name="Long M."/>
            <person name="Low L."/>
            <person name="Lozovsky E."/>
            <person name="Lu J."/>
            <person name="Luo M."/>
            <person name="Machado C.A."/>
            <person name="Makalowski W."/>
            <person name="Marzo M."/>
            <person name="Matsuda M."/>
            <person name="Matzkin L."/>
            <person name="McAllister B."/>
            <person name="McBride C.S."/>
            <person name="McKernan B."/>
            <person name="McKernan K."/>
            <person name="Mendez-Lago M."/>
            <person name="Minx P."/>
            <person name="Mollenhauer M.U."/>
            <person name="Montooth K."/>
            <person name="Mount S.M."/>
            <person name="Mu X."/>
            <person name="Myers E."/>
            <person name="Negre B."/>
            <person name="Newfeld S."/>
            <person name="Nielsen R."/>
            <person name="Noor M.A."/>
            <person name="O'Grady P."/>
            <person name="Pachter L."/>
            <person name="Papaceit M."/>
            <person name="Parisi M.J."/>
            <person name="Parisi M."/>
            <person name="Parts L."/>
            <person name="Pedersen J.S."/>
            <person name="Pesole G."/>
            <person name="Phillippy A.M."/>
            <person name="Ponting C.P."/>
            <person name="Pop M."/>
            <person name="Porcelli D."/>
            <person name="Powell J.R."/>
            <person name="Prohaska S."/>
            <person name="Pruitt K."/>
            <person name="Puig M."/>
            <person name="Quesneville H."/>
            <person name="Ram K.R."/>
            <person name="Rand D."/>
            <person name="Rasmussen M.D."/>
            <person name="Reed L.K."/>
            <person name="Reenan R."/>
            <person name="Reily A."/>
            <person name="Remington K.A."/>
            <person name="Rieger T.T."/>
            <person name="Ritchie M.G."/>
            <person name="Robin C."/>
            <person name="Rogers Y.H."/>
            <person name="Rohde C."/>
            <person name="Rozas J."/>
            <person name="Rubenfield M.J."/>
            <person name="Ruiz A."/>
            <person name="Russo S."/>
            <person name="Salzberg S.L."/>
            <person name="Sanchez-Gracia A."/>
            <person name="Saranga D.J."/>
            <person name="Sato H."/>
            <person name="Schaeffer S.W."/>
            <person name="Schatz M.C."/>
            <person name="Schlenke T."/>
            <person name="Schwartz R."/>
            <person name="Segarra C."/>
            <person name="Singh R.S."/>
            <person name="Sirot L."/>
            <person name="Sirota M."/>
            <person name="Sisneros N.B."/>
            <person name="Smith C.D."/>
            <person name="Smith T.F."/>
            <person name="Spieth J."/>
            <person name="Stage D.E."/>
            <person name="Stark A."/>
            <person name="Stephan W."/>
            <person name="Strausberg R.L."/>
            <person name="Strempel S."/>
            <person name="Sturgill D."/>
            <person name="Sutton G."/>
            <person name="Sutton G.G."/>
            <person name="Tao W."/>
            <person name="Teichmann S."/>
            <person name="Tobari Y.N."/>
            <person name="Tomimura Y."/>
            <person name="Tsolas J.M."/>
            <person name="Valente V.L."/>
            <person name="Venter E."/>
            <person name="Venter J.C."/>
            <person name="Vicario S."/>
            <person name="Vieira F.G."/>
            <person name="Vilella A.J."/>
            <person name="Villasante A."/>
            <person name="Walenz B."/>
            <person name="Wang J."/>
            <person name="Wasserman M."/>
            <person name="Watts T."/>
            <person name="Wilson D."/>
            <person name="Wilson R.K."/>
            <person name="Wing R.A."/>
            <person name="Wolfner M.F."/>
            <person name="Wong A."/>
            <person name="Wong G.K."/>
            <person name="Wu C.I."/>
            <person name="Wu G."/>
            <person name="Yamamoto D."/>
            <person name="Yang H.P."/>
            <person name="Yang S.P."/>
            <person name="Yorke J.A."/>
            <person name="Yoshida K."/>
            <person name="Zdobnov E."/>
            <person name="Zhang P."/>
            <person name="Zhang Y."/>
            <person name="Zimin A.V."/>
            <person name="Baldwin J."/>
            <person name="Abdouelleil A."/>
            <person name="Abdulkadir J."/>
            <person name="Abebe A."/>
            <person name="Abera B."/>
            <person name="Abreu J."/>
            <person name="Acer S.C."/>
            <person name="Aftuck L."/>
            <person name="Alexander A."/>
            <person name="An P."/>
            <person name="Anderson E."/>
            <person name="Anderson S."/>
            <person name="Arachi H."/>
            <person name="Azer M."/>
            <person name="Bachantsang P."/>
            <person name="Barry A."/>
            <person name="Bayul T."/>
            <person name="Berlin A."/>
            <person name="Bessette D."/>
            <person name="Bloom T."/>
            <person name="Blye J."/>
            <person name="Boguslavskiy L."/>
            <person name="Bonnet C."/>
            <person name="Boukhgalter B."/>
            <person name="Bourzgui I."/>
            <person name="Brown A."/>
            <person name="Cahill P."/>
            <person name="Channer S."/>
            <person name="Cheshatsang Y."/>
            <person name="Chuda L."/>
            <person name="Citroen M."/>
            <person name="Collymore A."/>
            <person name="Cooke P."/>
            <person name="Costello M."/>
            <person name="D'Aco K."/>
            <person name="Daza R."/>
            <person name="De Haan G."/>
            <person name="DeGray S."/>
            <person name="DeMaso C."/>
            <person name="Dhargay N."/>
            <person name="Dooley K."/>
            <person name="Dooley E."/>
            <person name="Doricent M."/>
            <person name="Dorje P."/>
            <person name="Dorjee K."/>
            <person name="Dupes A."/>
            <person name="Elong R."/>
            <person name="Falk J."/>
            <person name="Farina A."/>
            <person name="Faro S."/>
            <person name="Ferguson D."/>
            <person name="Fisher S."/>
            <person name="Foley C.D."/>
            <person name="Franke A."/>
            <person name="Friedrich D."/>
            <person name="Gadbois L."/>
            <person name="Gearin G."/>
            <person name="Gearin C.R."/>
            <person name="Giannoukos G."/>
            <person name="Goode T."/>
            <person name="Graham J."/>
            <person name="Grandbois E."/>
            <person name="Grewal S."/>
            <person name="Gyaltsen K."/>
            <person name="Hafez N."/>
            <person name="Hagos B."/>
            <person name="Hall J."/>
            <person name="Henson C."/>
            <person name="Hollinger A."/>
            <person name="Honan T."/>
            <person name="Huard M.D."/>
            <person name="Hughes L."/>
            <person name="Hurhula B."/>
            <person name="Husby M.E."/>
            <person name="Kamat A."/>
            <person name="Kanga B."/>
            <person name="Kashin S."/>
            <person name="Khazanovich D."/>
            <person name="Kisner P."/>
            <person name="Lance K."/>
            <person name="Lara M."/>
            <person name="Lee W."/>
            <person name="Lennon N."/>
            <person name="Letendre F."/>
            <person name="LeVine R."/>
            <person name="Lipovsky A."/>
            <person name="Liu X."/>
            <person name="Liu J."/>
            <person name="Liu S."/>
            <person name="Lokyitsang T."/>
            <person name="Lokyitsang Y."/>
            <person name="Lubonja R."/>
            <person name="Lui A."/>
            <person name="MacDonald P."/>
            <person name="Magnisalis V."/>
            <person name="Maru K."/>
            <person name="Matthews C."/>
            <person name="McCusker W."/>
            <person name="McDonough S."/>
            <person name="Mehta T."/>
            <person name="Meldrim J."/>
            <person name="Meneus L."/>
            <person name="Mihai O."/>
            <person name="Mihalev A."/>
            <person name="Mihova T."/>
            <person name="Mittelman R."/>
            <person name="Mlenga V."/>
            <person name="Montmayeur A."/>
            <person name="Mulrain L."/>
            <person name="Navidi A."/>
            <person name="Naylor J."/>
            <person name="Negash T."/>
            <person name="Nguyen T."/>
            <person name="Nguyen N."/>
            <person name="Nicol R."/>
            <person name="Norbu C."/>
            <person name="Norbu N."/>
            <person name="Novod N."/>
            <person name="O'Neill B."/>
            <person name="Osman S."/>
            <person name="Markiewicz E."/>
            <person name="Oyono O.L."/>
            <person name="Patti C."/>
            <person name="Phunkhang P."/>
            <person name="Pierre F."/>
            <person name="Priest M."/>
            <person name="Raghuraman S."/>
            <person name="Rege F."/>
            <person name="Reyes R."/>
            <person name="Rise C."/>
            <person name="Rogov P."/>
            <person name="Ross K."/>
            <person name="Ryan E."/>
            <person name="Settipalli S."/>
            <person name="Shea T."/>
            <person name="Sherpa N."/>
            <person name="Shi L."/>
            <person name="Shih D."/>
            <person name="Sparrow T."/>
            <person name="Spaulding J."/>
            <person name="Stalker J."/>
            <person name="Stange-Thomann N."/>
            <person name="Stavropoulos S."/>
            <person name="Stone C."/>
            <person name="Strader C."/>
            <person name="Tesfaye S."/>
            <person name="Thomson T."/>
            <person name="Thoulutsang Y."/>
            <person name="Thoulutsang D."/>
            <person name="Topham K."/>
            <person name="Topping I."/>
            <person name="Tsamla T."/>
            <person name="Vassiliev H."/>
            <person name="Vo A."/>
            <person name="Wangchuk T."/>
            <person name="Wangdi T."/>
            <person name="Weiand M."/>
            <person name="Wilkinson J."/>
            <person name="Wilson A."/>
            <person name="Yadav S."/>
            <person name="Young G."/>
            <person name="Yu Q."/>
            <person name="Zembek L."/>
            <person name="Zhong D."/>
            <person name="Zimmer A."/>
            <person name="Zwirko Z."/>
            <person name="Jaffe D.B."/>
            <person name="Alvarez P."/>
            <person name="Brockman W."/>
            <person name="Butler J."/>
            <person name="Chin C."/>
            <person name="Gnerre S."/>
            <person name="Grabherr M."/>
            <person name="Kleber M."/>
            <person name="Mauceli E."/>
            <person name="MacCallum I."/>
        </authorList>
    </citation>
    <scope>NUCLEOTIDE SEQUENCE [LARGE SCALE GENOMIC DNA]</scope>
    <source>
        <strain evidence="2">Tucson 14030-0811.24</strain>
    </source>
</reference>
<gene>
    <name evidence="1" type="primary">Dwil\GK28093</name>
    <name evidence="1" type="ORF">Dwil_GK28093</name>
</gene>
<dbReference type="Gene3D" id="3.80.10.10">
    <property type="entry name" value="Ribonuclease Inhibitor"/>
    <property type="match status" value="1"/>
</dbReference>